<dbReference type="Pfam" id="PF00326">
    <property type="entry name" value="Peptidase_S9"/>
    <property type="match status" value="1"/>
</dbReference>
<dbReference type="RefSeq" id="WP_202921040.1">
    <property type="nucleotide sequence ID" value="NZ_CP036274.1"/>
</dbReference>
<dbReference type="KEGG" id="aagg:ETAA8_35850"/>
<name>A0A517YE25_9BACT</name>
<dbReference type="GO" id="GO:0006508">
    <property type="term" value="P:proteolysis"/>
    <property type="evidence" value="ECO:0007669"/>
    <property type="project" value="InterPro"/>
</dbReference>
<protein>
    <submittedName>
        <fullName evidence="3">Alpha/beta hydrolase family protein</fullName>
    </submittedName>
</protein>
<dbReference type="Gene3D" id="3.40.50.1820">
    <property type="entry name" value="alpha/beta hydrolase"/>
    <property type="match status" value="1"/>
</dbReference>
<dbReference type="GO" id="GO:0008236">
    <property type="term" value="F:serine-type peptidase activity"/>
    <property type="evidence" value="ECO:0007669"/>
    <property type="project" value="InterPro"/>
</dbReference>
<dbReference type="EMBL" id="CP036274">
    <property type="protein sequence ID" value="QDU28484.1"/>
    <property type="molecule type" value="Genomic_DNA"/>
</dbReference>
<feature type="chain" id="PRO_5021753738" evidence="1">
    <location>
        <begin position="23"/>
        <end position="388"/>
    </location>
</feature>
<sequence length="388" mass="43186" precursor="true">MAGIRRIIVCASLCLLTSVGLAAEPASKAELWKKIEPFTKPPAEFAGQRGEYRSPLLFSNGEQAKTPEDWQRRRKEIAAKWHERLGAWPPLVEKPKVEKLETVSREGYTQHHVRVQISPDGKQADGYLLIPAGTGPFPAVFVPFYEPQTSIGEGAKGRGTHDYGLQLVKRGFVTLSIGTPGGVEKIWLDTRQLLTEAGDEQGRQPLTLLAYVAANCHTALAQMPEVDPQRIGVIGLSYGGKWSMFASCLHQPFACAVWSDPGIVFNEKNSNVNYWEPWYLGYEPNAKRKAGVPSETNPRTGLYKRMKDAGEDLVDLHALMAPRPVLVSGGTEDPPRNWIPLQHLTEINERLGQPNRVAMSARKTHVPTADALQLELDFLEYWLKYGLK</sequence>
<evidence type="ECO:0000313" key="3">
    <source>
        <dbReference type="EMBL" id="QDU28484.1"/>
    </source>
</evidence>
<dbReference type="Proteomes" id="UP000315017">
    <property type="component" value="Chromosome"/>
</dbReference>
<reference evidence="3 4" key="1">
    <citation type="submission" date="2019-02" db="EMBL/GenBank/DDBJ databases">
        <title>Deep-cultivation of Planctomycetes and their phenomic and genomic characterization uncovers novel biology.</title>
        <authorList>
            <person name="Wiegand S."/>
            <person name="Jogler M."/>
            <person name="Boedeker C."/>
            <person name="Pinto D."/>
            <person name="Vollmers J."/>
            <person name="Rivas-Marin E."/>
            <person name="Kohn T."/>
            <person name="Peeters S.H."/>
            <person name="Heuer A."/>
            <person name="Rast P."/>
            <person name="Oberbeckmann S."/>
            <person name="Bunk B."/>
            <person name="Jeske O."/>
            <person name="Meyerdierks A."/>
            <person name="Storesund J.E."/>
            <person name="Kallscheuer N."/>
            <person name="Luecker S."/>
            <person name="Lage O.M."/>
            <person name="Pohl T."/>
            <person name="Merkel B.J."/>
            <person name="Hornburger P."/>
            <person name="Mueller R.-W."/>
            <person name="Bruemmer F."/>
            <person name="Labrenz M."/>
            <person name="Spormann A.M."/>
            <person name="Op den Camp H."/>
            <person name="Overmann J."/>
            <person name="Amann R."/>
            <person name="Jetten M.S.M."/>
            <person name="Mascher T."/>
            <person name="Medema M.H."/>
            <person name="Devos D.P."/>
            <person name="Kaster A.-K."/>
            <person name="Ovreas L."/>
            <person name="Rohde M."/>
            <person name="Galperin M.Y."/>
            <person name="Jogler C."/>
        </authorList>
    </citation>
    <scope>NUCLEOTIDE SEQUENCE [LARGE SCALE GENOMIC DNA]</scope>
    <source>
        <strain evidence="3 4">ETA_A8</strain>
    </source>
</reference>
<dbReference type="AlphaFoldDB" id="A0A517YE25"/>
<evidence type="ECO:0000259" key="2">
    <source>
        <dbReference type="Pfam" id="PF00326"/>
    </source>
</evidence>
<evidence type="ECO:0000256" key="1">
    <source>
        <dbReference type="SAM" id="SignalP"/>
    </source>
</evidence>
<organism evidence="3 4">
    <name type="scientific">Anatilimnocola aggregata</name>
    <dbReference type="NCBI Taxonomy" id="2528021"/>
    <lineage>
        <taxon>Bacteria</taxon>
        <taxon>Pseudomonadati</taxon>
        <taxon>Planctomycetota</taxon>
        <taxon>Planctomycetia</taxon>
        <taxon>Pirellulales</taxon>
        <taxon>Pirellulaceae</taxon>
        <taxon>Anatilimnocola</taxon>
    </lineage>
</organism>
<keyword evidence="3" id="KW-0378">Hydrolase</keyword>
<evidence type="ECO:0000313" key="4">
    <source>
        <dbReference type="Proteomes" id="UP000315017"/>
    </source>
</evidence>
<feature type="signal peptide" evidence="1">
    <location>
        <begin position="1"/>
        <end position="22"/>
    </location>
</feature>
<dbReference type="InterPro" id="IPR001375">
    <property type="entry name" value="Peptidase_S9_cat"/>
</dbReference>
<keyword evidence="4" id="KW-1185">Reference proteome</keyword>
<dbReference type="PANTHER" id="PTHR22946">
    <property type="entry name" value="DIENELACTONE HYDROLASE DOMAIN-CONTAINING PROTEIN-RELATED"/>
    <property type="match status" value="1"/>
</dbReference>
<accession>A0A517YE25</accession>
<dbReference type="SUPFAM" id="SSF53474">
    <property type="entry name" value="alpha/beta-Hydrolases"/>
    <property type="match status" value="1"/>
</dbReference>
<keyword evidence="1" id="KW-0732">Signal</keyword>
<gene>
    <name evidence="3" type="ORF">ETAA8_35850</name>
</gene>
<dbReference type="InterPro" id="IPR050261">
    <property type="entry name" value="FrsA_esterase"/>
</dbReference>
<feature type="domain" description="Peptidase S9 prolyl oligopeptidase catalytic" evidence="2">
    <location>
        <begin position="215"/>
        <end position="291"/>
    </location>
</feature>
<proteinExistence type="predicted"/>
<dbReference type="InterPro" id="IPR029058">
    <property type="entry name" value="AB_hydrolase_fold"/>
</dbReference>